<protein>
    <submittedName>
        <fullName evidence="1">Uncharacterized protein</fullName>
    </submittedName>
</protein>
<dbReference type="Proteomes" id="UP000501690">
    <property type="component" value="Linkage Group LG6"/>
</dbReference>
<gene>
    <name evidence="1" type="ORF">DEO72_LG6g730</name>
</gene>
<keyword evidence="2" id="KW-1185">Reference proteome</keyword>
<organism evidence="1 2">
    <name type="scientific">Vigna unguiculata</name>
    <name type="common">Cowpea</name>
    <dbReference type="NCBI Taxonomy" id="3917"/>
    <lineage>
        <taxon>Eukaryota</taxon>
        <taxon>Viridiplantae</taxon>
        <taxon>Streptophyta</taxon>
        <taxon>Embryophyta</taxon>
        <taxon>Tracheophyta</taxon>
        <taxon>Spermatophyta</taxon>
        <taxon>Magnoliopsida</taxon>
        <taxon>eudicotyledons</taxon>
        <taxon>Gunneridae</taxon>
        <taxon>Pentapetalae</taxon>
        <taxon>rosids</taxon>
        <taxon>fabids</taxon>
        <taxon>Fabales</taxon>
        <taxon>Fabaceae</taxon>
        <taxon>Papilionoideae</taxon>
        <taxon>50 kb inversion clade</taxon>
        <taxon>NPAAA clade</taxon>
        <taxon>indigoferoid/millettioid clade</taxon>
        <taxon>Phaseoleae</taxon>
        <taxon>Vigna</taxon>
    </lineage>
</organism>
<reference evidence="1 2" key="1">
    <citation type="submission" date="2019-04" db="EMBL/GenBank/DDBJ databases">
        <title>An improved genome assembly and genetic linkage map for asparagus bean, Vigna unguiculata ssp. sesquipedialis.</title>
        <authorList>
            <person name="Xia Q."/>
            <person name="Zhang R."/>
            <person name="Dong Y."/>
        </authorList>
    </citation>
    <scope>NUCLEOTIDE SEQUENCE [LARGE SCALE GENOMIC DNA]</scope>
    <source>
        <tissue evidence="1">Leaf</tissue>
    </source>
</reference>
<accession>A0A4D6M674</accession>
<evidence type="ECO:0000313" key="1">
    <source>
        <dbReference type="EMBL" id="QCD96028.1"/>
    </source>
</evidence>
<dbReference type="AlphaFoldDB" id="A0A4D6M674"/>
<dbReference type="EMBL" id="CP039350">
    <property type="protein sequence ID" value="QCD96028.1"/>
    <property type="molecule type" value="Genomic_DNA"/>
</dbReference>
<proteinExistence type="predicted"/>
<evidence type="ECO:0000313" key="2">
    <source>
        <dbReference type="Proteomes" id="UP000501690"/>
    </source>
</evidence>
<sequence>MRGLGRQMKNFRLGFLKLDLRFPHVLMEHKSSPLLILHKMRISGLSVGLR</sequence>
<name>A0A4D6M674_VIGUN</name>